<dbReference type="AlphaFoldDB" id="A0A4Z0C343"/>
<proteinExistence type="predicted"/>
<comment type="caution">
    <text evidence="2">The sequence shown here is derived from an EMBL/GenBank/DDBJ whole genome shotgun (WGS) entry which is preliminary data.</text>
</comment>
<reference evidence="2 3" key="1">
    <citation type="submission" date="2019-03" db="EMBL/GenBank/DDBJ databases">
        <title>Ramlibacter rhizophilus CCTCC AB2015357, whole genome shotgun sequence.</title>
        <authorList>
            <person name="Zhang X."/>
            <person name="Feng G."/>
            <person name="Zhu H."/>
        </authorList>
    </citation>
    <scope>NUCLEOTIDE SEQUENCE [LARGE SCALE GENOMIC DNA]</scope>
    <source>
        <strain evidence="2 3">CCTCC AB2015357</strain>
    </source>
</reference>
<gene>
    <name evidence="2" type="ORF">EZ242_03945</name>
</gene>
<name>A0A4Z0C343_9BURK</name>
<evidence type="ECO:0000313" key="2">
    <source>
        <dbReference type="EMBL" id="TFZ04908.1"/>
    </source>
</evidence>
<evidence type="ECO:0000313" key="3">
    <source>
        <dbReference type="Proteomes" id="UP000297564"/>
    </source>
</evidence>
<feature type="transmembrane region" description="Helical" evidence="1">
    <location>
        <begin position="37"/>
        <end position="59"/>
    </location>
</feature>
<dbReference type="RefSeq" id="WP_135283791.1">
    <property type="nucleotide sequence ID" value="NZ_SMLL01000001.1"/>
</dbReference>
<dbReference type="Proteomes" id="UP000297564">
    <property type="component" value="Unassembled WGS sequence"/>
</dbReference>
<keyword evidence="1" id="KW-0812">Transmembrane</keyword>
<accession>A0A4Z0C343</accession>
<evidence type="ECO:0000256" key="1">
    <source>
        <dbReference type="SAM" id="Phobius"/>
    </source>
</evidence>
<sequence>MASRRALAWIEALAWTLLYGGLFTLAIGAMVRRADAPLGWTIAGCALAAAALGVALIAWRSRLREDAAEPNEMMKEKEST</sequence>
<organism evidence="2 3">
    <name type="scientific">Ramlibacter rhizophilus</name>
    <dbReference type="NCBI Taxonomy" id="1781167"/>
    <lineage>
        <taxon>Bacteria</taxon>
        <taxon>Pseudomonadati</taxon>
        <taxon>Pseudomonadota</taxon>
        <taxon>Betaproteobacteria</taxon>
        <taxon>Burkholderiales</taxon>
        <taxon>Comamonadaceae</taxon>
        <taxon>Ramlibacter</taxon>
    </lineage>
</organism>
<dbReference type="OrthoDB" id="9155807at2"/>
<feature type="transmembrane region" description="Helical" evidence="1">
    <location>
        <begin position="12"/>
        <end position="31"/>
    </location>
</feature>
<protein>
    <submittedName>
        <fullName evidence="2">Uncharacterized protein</fullName>
    </submittedName>
</protein>
<dbReference type="EMBL" id="SMLL01000001">
    <property type="protein sequence ID" value="TFZ04908.1"/>
    <property type="molecule type" value="Genomic_DNA"/>
</dbReference>
<keyword evidence="3" id="KW-1185">Reference proteome</keyword>
<keyword evidence="1" id="KW-0472">Membrane</keyword>
<keyword evidence="1" id="KW-1133">Transmembrane helix</keyword>